<comment type="caution">
    <text evidence="1">The sequence shown here is derived from an EMBL/GenBank/DDBJ whole genome shotgun (WGS) entry which is preliminary data.</text>
</comment>
<evidence type="ECO:0000313" key="1">
    <source>
        <dbReference type="EMBL" id="TWI57217.1"/>
    </source>
</evidence>
<dbReference type="Proteomes" id="UP000315711">
    <property type="component" value="Unassembled WGS sequence"/>
</dbReference>
<evidence type="ECO:0008006" key="3">
    <source>
        <dbReference type="Google" id="ProtNLM"/>
    </source>
</evidence>
<name>A0A562QKD0_9BACI</name>
<dbReference type="SUPFAM" id="SSF53474">
    <property type="entry name" value="alpha/beta-Hydrolases"/>
    <property type="match status" value="1"/>
</dbReference>
<organism evidence="1 2">
    <name type="scientific">Halalkalibacter nanhaiisediminis</name>
    <dbReference type="NCBI Taxonomy" id="688079"/>
    <lineage>
        <taxon>Bacteria</taxon>
        <taxon>Bacillati</taxon>
        <taxon>Bacillota</taxon>
        <taxon>Bacilli</taxon>
        <taxon>Bacillales</taxon>
        <taxon>Bacillaceae</taxon>
        <taxon>Halalkalibacter</taxon>
    </lineage>
</organism>
<sequence>MRHARFIRIEDQWNVIYLPERPNGFAVCLLGDNGMLVENGTSDWEHHPEKHRFIEGLLSRGYTLFTSSLFNQHWGSPRAFRLMEHLYHMVLKQEILNKKIHLFGERTGALVAMQWINTYPLQLRSCYLVNPCLSLHAYYEQEKENKFYYQRFLKEVEQAYGVPEHRINGEWMKSVSPVLKGSEIPPLSIHCHMLEKHFPLQQHSRPFLQQITDKRVLAHLRIHGKERSFYKAAQSAYPFFKKYESVL</sequence>
<dbReference type="RefSeq" id="WP_144450228.1">
    <property type="nucleotide sequence ID" value="NZ_VLKZ01000004.1"/>
</dbReference>
<dbReference type="EMBL" id="VLKZ01000004">
    <property type="protein sequence ID" value="TWI57217.1"/>
    <property type="molecule type" value="Genomic_DNA"/>
</dbReference>
<dbReference type="InterPro" id="IPR029058">
    <property type="entry name" value="AB_hydrolase_fold"/>
</dbReference>
<gene>
    <name evidence="1" type="ORF">IQ10_01923</name>
</gene>
<evidence type="ECO:0000313" key="2">
    <source>
        <dbReference type="Proteomes" id="UP000315711"/>
    </source>
</evidence>
<reference evidence="1 2" key="1">
    <citation type="journal article" date="2015" name="Stand. Genomic Sci.">
        <title>Genomic Encyclopedia of Bacterial and Archaeal Type Strains, Phase III: the genomes of soil and plant-associated and newly described type strains.</title>
        <authorList>
            <person name="Whitman W.B."/>
            <person name="Woyke T."/>
            <person name="Klenk H.P."/>
            <person name="Zhou Y."/>
            <person name="Lilburn T.G."/>
            <person name="Beck B.J."/>
            <person name="De Vos P."/>
            <person name="Vandamme P."/>
            <person name="Eisen J.A."/>
            <person name="Garrity G."/>
            <person name="Hugenholtz P."/>
            <person name="Kyrpides N.C."/>
        </authorList>
    </citation>
    <scope>NUCLEOTIDE SEQUENCE [LARGE SCALE GENOMIC DNA]</scope>
    <source>
        <strain evidence="1 2">CGMCC 1.10116</strain>
    </source>
</reference>
<dbReference type="Gene3D" id="3.40.50.1820">
    <property type="entry name" value="alpha/beta hydrolase"/>
    <property type="match status" value="1"/>
</dbReference>
<keyword evidence="2" id="KW-1185">Reference proteome</keyword>
<proteinExistence type="predicted"/>
<protein>
    <recommendedName>
        <fullName evidence="3">Hydrolase</fullName>
    </recommendedName>
</protein>
<dbReference type="OrthoDB" id="2986585at2"/>
<accession>A0A562QKD0</accession>
<dbReference type="AlphaFoldDB" id="A0A562QKD0"/>